<name>A0ABY6AYS1_9BURK</name>
<keyword evidence="1" id="KW-0732">Signal</keyword>
<protein>
    <submittedName>
        <fullName evidence="2">Flagellar basal body protein</fullName>
    </submittedName>
</protein>
<keyword evidence="2" id="KW-0969">Cilium</keyword>
<sequence>MKNKTKLIALTAAVALLAAGGAGASVWWWQSAKIKAGARAAGQDGKADAAAAAAETEAKTEPAPDYKYITLDKVLVMLRGPNGSAVSHYLAVDIVFKALPEQEKRTKEHLALLRTIAVKALSVHTVESAQAMSVEDFARLLNKAYADSYAADRRDPPFAEALIGKLIIE</sequence>
<gene>
    <name evidence="2" type="ORF">N4261_17920</name>
</gene>
<evidence type="ECO:0000313" key="3">
    <source>
        <dbReference type="Proteomes" id="UP001064933"/>
    </source>
</evidence>
<evidence type="ECO:0000313" key="2">
    <source>
        <dbReference type="EMBL" id="UXH76894.1"/>
    </source>
</evidence>
<keyword evidence="3" id="KW-1185">Reference proteome</keyword>
<feature type="signal peptide" evidence="1">
    <location>
        <begin position="1"/>
        <end position="24"/>
    </location>
</feature>
<keyword evidence="2" id="KW-0282">Flagellum</keyword>
<organism evidence="2 3">
    <name type="scientific">Roseateles amylovorans</name>
    <dbReference type="NCBI Taxonomy" id="2978473"/>
    <lineage>
        <taxon>Bacteria</taxon>
        <taxon>Pseudomonadati</taxon>
        <taxon>Pseudomonadota</taxon>
        <taxon>Betaproteobacteria</taxon>
        <taxon>Burkholderiales</taxon>
        <taxon>Sphaerotilaceae</taxon>
        <taxon>Roseateles</taxon>
    </lineage>
</organism>
<dbReference type="EMBL" id="CP104562">
    <property type="protein sequence ID" value="UXH76894.1"/>
    <property type="molecule type" value="Genomic_DNA"/>
</dbReference>
<proteinExistence type="predicted"/>
<feature type="chain" id="PRO_5045818545" evidence="1">
    <location>
        <begin position="25"/>
        <end position="169"/>
    </location>
</feature>
<evidence type="ECO:0000256" key="1">
    <source>
        <dbReference type="SAM" id="SignalP"/>
    </source>
</evidence>
<keyword evidence="2" id="KW-0966">Cell projection</keyword>
<dbReference type="Proteomes" id="UP001064933">
    <property type="component" value="Chromosome"/>
</dbReference>
<dbReference type="RefSeq" id="WP_261756636.1">
    <property type="nucleotide sequence ID" value="NZ_CP104562.2"/>
</dbReference>
<accession>A0ABY6AYS1</accession>
<reference evidence="2" key="1">
    <citation type="submission" date="2022-10" db="EMBL/GenBank/DDBJ databases">
        <title>Characterization and whole genome sequencing of a new Roseateles species, isolated from fresh water.</title>
        <authorList>
            <person name="Guliayeva D.Y."/>
            <person name="Akhremchuk A.E."/>
            <person name="Sikolenko M.A."/>
            <person name="Valentovich L.N."/>
            <person name="Sidarenka A.V."/>
        </authorList>
    </citation>
    <scope>NUCLEOTIDE SEQUENCE</scope>
    <source>
        <strain evidence="2">BIM B-1768</strain>
    </source>
</reference>